<keyword evidence="3" id="KW-0677">Repeat</keyword>
<dbReference type="OrthoDB" id="1068471at2759"/>
<dbReference type="InterPro" id="IPR019775">
    <property type="entry name" value="WD40_repeat_CS"/>
</dbReference>
<dbReference type="AlphaFoldDB" id="A0A8K0EF80"/>
<feature type="repeat" description="WD" evidence="5">
    <location>
        <begin position="181"/>
        <end position="222"/>
    </location>
</feature>
<evidence type="ECO:0000313" key="6">
    <source>
        <dbReference type="EMBL" id="CAH1248663.1"/>
    </source>
</evidence>
<keyword evidence="1 5" id="KW-0853">WD repeat</keyword>
<protein>
    <submittedName>
        <fullName evidence="6">SNRNP40 protein</fullName>
    </submittedName>
</protein>
<dbReference type="PRINTS" id="PR00320">
    <property type="entry name" value="GPROTEINBRPT"/>
</dbReference>
<dbReference type="Pfam" id="PF00400">
    <property type="entry name" value="WD40"/>
    <property type="match status" value="7"/>
</dbReference>
<dbReference type="PROSITE" id="PS50082">
    <property type="entry name" value="WD_REPEATS_2"/>
    <property type="match status" value="7"/>
</dbReference>
<organism evidence="6 7">
    <name type="scientific">Branchiostoma lanceolatum</name>
    <name type="common">Common lancelet</name>
    <name type="synonym">Amphioxus lanceolatum</name>
    <dbReference type="NCBI Taxonomy" id="7740"/>
    <lineage>
        <taxon>Eukaryota</taxon>
        <taxon>Metazoa</taxon>
        <taxon>Chordata</taxon>
        <taxon>Cephalochordata</taxon>
        <taxon>Leptocardii</taxon>
        <taxon>Amphioxiformes</taxon>
        <taxon>Branchiostomatidae</taxon>
        <taxon>Branchiostoma</taxon>
    </lineage>
</organism>
<dbReference type="InterPro" id="IPR036322">
    <property type="entry name" value="WD40_repeat_dom_sf"/>
</dbReference>
<dbReference type="Proteomes" id="UP000838412">
    <property type="component" value="Chromosome 16"/>
</dbReference>
<feature type="repeat" description="WD" evidence="5">
    <location>
        <begin position="97"/>
        <end position="138"/>
    </location>
</feature>
<dbReference type="SUPFAM" id="SSF50978">
    <property type="entry name" value="WD40 repeat-like"/>
    <property type="match status" value="1"/>
</dbReference>
<dbReference type="InterPro" id="IPR001680">
    <property type="entry name" value="WD40_rpt"/>
</dbReference>
<evidence type="ECO:0000256" key="2">
    <source>
        <dbReference type="ARBA" id="ARBA00022664"/>
    </source>
</evidence>
<keyword evidence="7" id="KW-1185">Reference proteome</keyword>
<dbReference type="InterPro" id="IPR052234">
    <property type="entry name" value="U5_snRNP_Component"/>
</dbReference>
<evidence type="ECO:0000256" key="4">
    <source>
        <dbReference type="ARBA" id="ARBA00023187"/>
    </source>
</evidence>
<keyword evidence="4" id="KW-0508">mRNA splicing</keyword>
<evidence type="ECO:0000256" key="3">
    <source>
        <dbReference type="ARBA" id="ARBA00022737"/>
    </source>
</evidence>
<feature type="repeat" description="WD" evidence="5">
    <location>
        <begin position="379"/>
        <end position="413"/>
    </location>
</feature>
<dbReference type="GO" id="GO:0008380">
    <property type="term" value="P:RNA splicing"/>
    <property type="evidence" value="ECO:0007669"/>
    <property type="project" value="UniProtKB-KW"/>
</dbReference>
<feature type="repeat" description="WD" evidence="5">
    <location>
        <begin position="223"/>
        <end position="253"/>
    </location>
</feature>
<evidence type="ECO:0000313" key="7">
    <source>
        <dbReference type="Proteomes" id="UP000838412"/>
    </source>
</evidence>
<evidence type="ECO:0000256" key="1">
    <source>
        <dbReference type="ARBA" id="ARBA00022574"/>
    </source>
</evidence>
<proteinExistence type="predicted"/>
<feature type="repeat" description="WD" evidence="5">
    <location>
        <begin position="349"/>
        <end position="378"/>
    </location>
</feature>
<dbReference type="PROSITE" id="PS50294">
    <property type="entry name" value="WD_REPEATS_REGION"/>
    <property type="match status" value="5"/>
</dbReference>
<dbReference type="Gene3D" id="2.130.10.10">
    <property type="entry name" value="YVTN repeat-like/Quinoprotein amine dehydrogenase"/>
    <property type="match status" value="2"/>
</dbReference>
<dbReference type="InterPro" id="IPR020472">
    <property type="entry name" value="WD40_PAC1"/>
</dbReference>
<sequence length="413" mass="45888">MPILEKRKAQEMALVAAKRQRNELVAVASQERQLLHAVSGPPRTSSLQAPIMLLSGHEGEIYAAKFHPEGNLLASGSFDRNIFLWNVYGDCENYAVLNGHSGAIMELQFSTDGSTLFSASTDKTVGLFDMETGTRIKRLKGHSTFVNSCHPSRRGPQMVVSGSDDSTIRLWDTRKKGSAQTFQNTYQVTSVSFNDTSDQILSGGIDNDIKCWDLRKNDVIYKMRGHMDTVTGLSLSKDGSYLLSCAMDNTAMVDGFGACRAKHMVSLGTGVLVRHVVAAVRRRYAIESTPLSVSDQHASPVMCSVHHQAFLHVLLRIWDVRPFAPQERCVKIFQGNQHSFEKNLIRCNWSPDGSKVTAGSADRFVYVWDTTSRRILYKLPGHDGSINEVDFHPYEPIVLSASSDKKIYLGEIQ</sequence>
<name>A0A8K0EF80_BRALA</name>
<reference evidence="6" key="1">
    <citation type="submission" date="2022-01" db="EMBL/GenBank/DDBJ databases">
        <authorList>
            <person name="Braso-Vives M."/>
        </authorList>
    </citation>
    <scope>NUCLEOTIDE SEQUENCE</scope>
</reference>
<dbReference type="GO" id="GO:0071013">
    <property type="term" value="C:catalytic step 2 spliceosome"/>
    <property type="evidence" value="ECO:0007669"/>
    <property type="project" value="TreeGrafter"/>
</dbReference>
<dbReference type="PANTHER" id="PTHR44006:SF1">
    <property type="entry name" value="U5 SMALL NUCLEAR RIBONUCLEOPROTEIN 40 KDA PROTEIN"/>
    <property type="match status" value="1"/>
</dbReference>
<feature type="repeat" description="WD" evidence="5">
    <location>
        <begin position="139"/>
        <end position="181"/>
    </location>
</feature>
<dbReference type="GO" id="GO:0006397">
    <property type="term" value="P:mRNA processing"/>
    <property type="evidence" value="ECO:0007669"/>
    <property type="project" value="UniProtKB-KW"/>
</dbReference>
<accession>A0A8K0EF80</accession>
<dbReference type="SMART" id="SM00320">
    <property type="entry name" value="WD40"/>
    <property type="match status" value="7"/>
</dbReference>
<dbReference type="CDD" id="cd00200">
    <property type="entry name" value="WD40"/>
    <property type="match status" value="1"/>
</dbReference>
<keyword evidence="2" id="KW-0507">mRNA processing</keyword>
<dbReference type="GO" id="GO:0003723">
    <property type="term" value="F:RNA binding"/>
    <property type="evidence" value="ECO:0007669"/>
    <property type="project" value="TreeGrafter"/>
</dbReference>
<dbReference type="PANTHER" id="PTHR44006">
    <property type="entry name" value="U5 SMALL NUCLEAR RIBONUCLEOPROTEIN 40 KDA PROTEIN"/>
    <property type="match status" value="1"/>
</dbReference>
<dbReference type="EMBL" id="OV696701">
    <property type="protein sequence ID" value="CAH1248663.1"/>
    <property type="molecule type" value="Genomic_DNA"/>
</dbReference>
<evidence type="ECO:0000256" key="5">
    <source>
        <dbReference type="PROSITE-ProRule" id="PRU00221"/>
    </source>
</evidence>
<feature type="repeat" description="WD" evidence="5">
    <location>
        <begin position="54"/>
        <end position="87"/>
    </location>
</feature>
<dbReference type="InterPro" id="IPR015943">
    <property type="entry name" value="WD40/YVTN_repeat-like_dom_sf"/>
</dbReference>
<gene>
    <name evidence="6" type="primary">SNRNP40</name>
    <name evidence="6" type="ORF">BLAG_LOCUS9979</name>
</gene>
<dbReference type="PROSITE" id="PS00678">
    <property type="entry name" value="WD_REPEATS_1"/>
    <property type="match status" value="3"/>
</dbReference>